<dbReference type="GO" id="GO:0030313">
    <property type="term" value="C:cell envelope"/>
    <property type="evidence" value="ECO:0007669"/>
    <property type="project" value="UniProtKB-SubCell"/>
</dbReference>
<feature type="transmembrane region" description="Helical" evidence="7">
    <location>
        <begin position="6"/>
        <end position="30"/>
    </location>
</feature>
<dbReference type="PANTHER" id="PTHR47870">
    <property type="entry name" value="CYTOCHROME C-TYPE BIOGENESIS PROTEIN CCMH"/>
    <property type="match status" value="1"/>
</dbReference>
<feature type="transmembrane region" description="Helical" evidence="7">
    <location>
        <begin position="101"/>
        <end position="120"/>
    </location>
</feature>
<keyword evidence="2" id="KW-0677">Repeat</keyword>
<proteinExistence type="predicted"/>
<evidence type="ECO:0000313" key="11">
    <source>
        <dbReference type="Proteomes" id="UP000005289"/>
    </source>
</evidence>
<dbReference type="Pfam" id="PF23914">
    <property type="entry name" value="TPR_CcmH_CycH"/>
    <property type="match status" value="1"/>
</dbReference>
<dbReference type="GO" id="GO:0017004">
    <property type="term" value="P:cytochrome complex assembly"/>
    <property type="evidence" value="ECO:0007669"/>
    <property type="project" value="UniProtKB-KW"/>
</dbReference>
<protein>
    <submittedName>
        <fullName evidence="10">Uncharacterized protein</fullName>
    </submittedName>
</protein>
<accession>W0DSR1</accession>
<dbReference type="InterPro" id="IPR056413">
    <property type="entry name" value="TPR_CcmH_CycH"/>
</dbReference>
<organism evidence="10 11">
    <name type="scientific">Thioalkalivibrio paradoxus ARh 1</name>
    <dbReference type="NCBI Taxonomy" id="713585"/>
    <lineage>
        <taxon>Bacteria</taxon>
        <taxon>Pseudomonadati</taxon>
        <taxon>Pseudomonadota</taxon>
        <taxon>Gammaproteobacteria</taxon>
        <taxon>Chromatiales</taxon>
        <taxon>Ectothiorhodospiraceae</taxon>
        <taxon>Thioalkalivibrio</taxon>
    </lineage>
</organism>
<evidence type="ECO:0000259" key="8">
    <source>
        <dbReference type="Pfam" id="PF23892"/>
    </source>
</evidence>
<evidence type="ECO:0000256" key="5">
    <source>
        <dbReference type="PROSITE-ProRule" id="PRU00339"/>
    </source>
</evidence>
<dbReference type="GO" id="GO:0005886">
    <property type="term" value="C:plasma membrane"/>
    <property type="evidence" value="ECO:0007669"/>
    <property type="project" value="TreeGrafter"/>
</dbReference>
<dbReference type="Proteomes" id="UP000005289">
    <property type="component" value="Chromosome"/>
</dbReference>
<dbReference type="RefSeq" id="WP_006746853.1">
    <property type="nucleotide sequence ID" value="NZ_CP007029.1"/>
</dbReference>
<keyword evidence="7" id="KW-1133">Transmembrane helix</keyword>
<dbReference type="InterPro" id="IPR051263">
    <property type="entry name" value="C-type_cytochrome_biogenesis"/>
</dbReference>
<evidence type="ECO:0000256" key="3">
    <source>
        <dbReference type="ARBA" id="ARBA00022748"/>
    </source>
</evidence>
<keyword evidence="3" id="KW-0201">Cytochrome c-type biogenesis</keyword>
<keyword evidence="7" id="KW-0472">Membrane</keyword>
<evidence type="ECO:0000256" key="7">
    <source>
        <dbReference type="SAM" id="Phobius"/>
    </source>
</evidence>
<evidence type="ECO:0000256" key="6">
    <source>
        <dbReference type="SAM" id="Coils"/>
    </source>
</evidence>
<evidence type="ECO:0000313" key="10">
    <source>
        <dbReference type="EMBL" id="AHF00298.1"/>
    </source>
</evidence>
<dbReference type="InterPro" id="IPR019734">
    <property type="entry name" value="TPR_rpt"/>
</dbReference>
<keyword evidence="11" id="KW-1185">Reference proteome</keyword>
<dbReference type="AlphaFoldDB" id="W0DSR1"/>
<evidence type="ECO:0000256" key="2">
    <source>
        <dbReference type="ARBA" id="ARBA00022737"/>
    </source>
</evidence>
<feature type="coiled-coil region" evidence="6">
    <location>
        <begin position="129"/>
        <end position="167"/>
    </location>
</feature>
<feature type="repeat" description="TPR" evidence="5">
    <location>
        <begin position="172"/>
        <end position="205"/>
    </location>
</feature>
<evidence type="ECO:0000256" key="1">
    <source>
        <dbReference type="ARBA" id="ARBA00004196"/>
    </source>
</evidence>
<dbReference type="NCBIfam" id="TIGR03142">
    <property type="entry name" value="cytochro_ccmI"/>
    <property type="match status" value="1"/>
</dbReference>
<dbReference type="STRING" id="713585.THITH_16185"/>
<dbReference type="PANTHER" id="PTHR47870:SF4">
    <property type="entry name" value="CYTOCHROME C-TYPE BIOGENESIS PROTEIN CYCH"/>
    <property type="match status" value="1"/>
</dbReference>
<gene>
    <name evidence="10" type="ORF">THITH_16185</name>
</gene>
<evidence type="ECO:0000259" key="9">
    <source>
        <dbReference type="Pfam" id="PF23914"/>
    </source>
</evidence>
<feature type="domain" description="Cytochrome c-type biogenesis protein H TPR" evidence="9">
    <location>
        <begin position="134"/>
        <end position="278"/>
    </location>
</feature>
<keyword evidence="4 5" id="KW-0802">TPR repeat</keyword>
<keyword evidence="6" id="KW-0175">Coiled coil</keyword>
<dbReference type="InterPro" id="IPR017560">
    <property type="entry name" value="Cyt_c_biogenesis_CcmI"/>
</dbReference>
<feature type="domain" description="Cytochrome c-type biogenesis protein H Ig-like" evidence="8">
    <location>
        <begin position="315"/>
        <end position="418"/>
    </location>
</feature>
<dbReference type="SUPFAM" id="SSF48452">
    <property type="entry name" value="TPR-like"/>
    <property type="match status" value="1"/>
</dbReference>
<sequence length="422" mass="45727">MNSIVSVAAFWVLALLMVAVVLVWVLPAALRRPAKDALDRRELNIAVYRDQYRELEEDHRNGLLSDAQRDAARAELEARLAQDALTGAEAAGSATGGARRLATGLAAVIPALALGAYLVVGEPGFVIKVAAAEQEEQERQREMQEALERLDRQVDDALATLEEAVREDPEDGVSWTFLANAYIARDRWEDAEAAFARAYELLPETAAVVSGYAEALAVNAGRDLSGRPIALVREALQLDAEDQKGLELAGIHAYQNREYTTAAYYWNQLLGQLPEGTPAHDELTAMVRNARVHGHVEAFGESELEPSDLVTVSGVVELAPELADQAEPGDTVYLFARTLTGNTLPLAALSTQLDQLPVAFTLDDSLAMSADHVLSNHESITLVARVSRHGDSRARPGDLEGVLDEVEVGSNDVRLVIDTVRP</sequence>
<dbReference type="KEGG" id="tti:THITH_16185"/>
<evidence type="ECO:0000256" key="4">
    <source>
        <dbReference type="ARBA" id="ARBA00022803"/>
    </source>
</evidence>
<reference evidence="10 11" key="1">
    <citation type="submission" date="2013-12" db="EMBL/GenBank/DDBJ databases">
        <authorList>
            <consortium name="DOE Joint Genome Institute"/>
            <person name="Muyzer G."/>
            <person name="Huntemann M."/>
            <person name="Han J."/>
            <person name="Chen A."/>
            <person name="Kyrpides N."/>
            <person name="Mavromatis K."/>
            <person name="Markowitz V."/>
            <person name="Palaniappan K."/>
            <person name="Ivanova N."/>
            <person name="Schaumberg A."/>
            <person name="Pati A."/>
            <person name="Liolios K."/>
            <person name="Nordberg H.P."/>
            <person name="Cantor M.N."/>
            <person name="Hua S.X."/>
            <person name="Woyke T."/>
        </authorList>
    </citation>
    <scope>NUCLEOTIDE SEQUENCE [LARGE SCALE GENOMIC DNA]</scope>
    <source>
        <strain evidence="10 11">ARh 1</strain>
    </source>
</reference>
<keyword evidence="7" id="KW-0812">Transmembrane</keyword>
<dbReference type="OrthoDB" id="9776053at2"/>
<name>W0DSR1_9GAMM</name>
<dbReference type="InterPro" id="IPR056412">
    <property type="entry name" value="Ig_CycH"/>
</dbReference>
<dbReference type="EMBL" id="CP007029">
    <property type="protein sequence ID" value="AHF00298.1"/>
    <property type="molecule type" value="Genomic_DNA"/>
</dbReference>
<dbReference type="Pfam" id="PF23892">
    <property type="entry name" value="Ig_CycH"/>
    <property type="match status" value="1"/>
</dbReference>
<dbReference type="HOGENOM" id="CLU_036074_2_1_6"/>
<comment type="subcellular location">
    <subcellularLocation>
        <location evidence="1">Cell envelope</location>
    </subcellularLocation>
</comment>
<dbReference type="PROSITE" id="PS50005">
    <property type="entry name" value="TPR"/>
    <property type="match status" value="1"/>
</dbReference>
<feature type="coiled-coil region" evidence="6">
    <location>
        <begin position="38"/>
        <end position="91"/>
    </location>
</feature>
<dbReference type="InterPro" id="IPR011990">
    <property type="entry name" value="TPR-like_helical_dom_sf"/>
</dbReference>
<dbReference type="Gene3D" id="1.25.40.10">
    <property type="entry name" value="Tetratricopeptide repeat domain"/>
    <property type="match status" value="1"/>
</dbReference>